<protein>
    <submittedName>
        <fullName evidence="10">Uncharacterized protein</fullName>
    </submittedName>
</protein>
<feature type="region of interest" description="Disordered" evidence="9">
    <location>
        <begin position="204"/>
        <end position="243"/>
    </location>
</feature>
<keyword evidence="7" id="KW-0804">Transcription</keyword>
<sequence>MDRDAHVHDNRDARDVRAVLPRLSDRSDAPASRASLALDVFANAQKLPSYSIHAQQRLLHQDQKQHQQAQHRTQSPTRSPSHQASELPLPLSASSSTSTQSSSRHYFQQQQPPSFSHTANSSDSQDTTSSASTDTDQLFTPPISEGELSFGGGGGSVNGSSSAYNLEHDISSQESQLHQLSRLAASRERMTDITESDAFDGGALSRKRAADGSVKHTRNASSTSPIYMGGHSRNTSTVSVASTTGGRIGELSAELKTRLSYAMVKVSHGWQAHSIDQVENFASHAASPASSTSTIHGRHGSSLSPRIPGRPFHDRHQSQTSVSTLSTTIAPADRGLSTLDTSPWSSQQSSRSNHSTPPLPSPLGTSRSGSTAPTRSLAPPVSIQPSRPSALGRRNSNPGYTPPALPTFYSHQGSPHTPSTLDSGHVRTPTADPILYTPHQNVREQDAIETLLFMSSPGNSSNMKHFPPISSSQPLPAGHHDPQQYNNVMSPQRHGLPGSAPRKSLPTGRPNAPTYGSQPALGRRGGHHRSPSEMDLDEPYGTPYSRSNKGTPKRRANGAFDGTNVLSPRMKVPLSMPSGLSSTSKPRPALDEDDIEKMLDRAAAASADDSSDSESEILIPARRTTHLGV</sequence>
<accession>U7PZW2</accession>
<evidence type="ECO:0000256" key="4">
    <source>
        <dbReference type="ARBA" id="ARBA00022490"/>
    </source>
</evidence>
<feature type="compositionally biased region" description="Low complexity" evidence="9">
    <location>
        <begin position="83"/>
        <end position="103"/>
    </location>
</feature>
<name>U7PZW2_SPOS1</name>
<dbReference type="InterPro" id="IPR013734">
    <property type="entry name" value="TF_Nrm1/Whi5"/>
</dbReference>
<feature type="region of interest" description="Disordered" evidence="9">
    <location>
        <begin position="286"/>
        <end position="441"/>
    </location>
</feature>
<comment type="subcellular location">
    <subcellularLocation>
        <location evidence="2">Cytoplasm</location>
    </subcellularLocation>
    <subcellularLocation>
        <location evidence="1">Nucleus</location>
    </subcellularLocation>
</comment>
<dbReference type="Proteomes" id="UP000018087">
    <property type="component" value="Unassembled WGS sequence"/>
</dbReference>
<gene>
    <name evidence="10" type="ORF">HMPREF1624_02436</name>
</gene>
<reference evidence="11" key="1">
    <citation type="journal article" date="2014" name="Genome Announc.">
        <title>Genome sequence of the pathogenic fungus Sporothrix schenckii (ATCC 58251).</title>
        <authorList>
            <person name="Cuomo C.A."/>
            <person name="Rodriguez-Del Valle N."/>
            <person name="Perez-Sanchez L."/>
            <person name="Abouelleil A."/>
            <person name="Goldberg J."/>
            <person name="Young S."/>
            <person name="Zeng Q."/>
            <person name="Birren B.W."/>
        </authorList>
    </citation>
    <scope>NUCLEOTIDE SEQUENCE [LARGE SCALE GENOMIC DNA]</scope>
    <source>
        <strain evidence="11">ATCC 58251 / de Perez 2211183</strain>
    </source>
</reference>
<organism evidence="10 11">
    <name type="scientific">Sporothrix schenckii (strain ATCC 58251 / de Perez 2211183)</name>
    <name type="common">Rose-picker's disease fungus</name>
    <dbReference type="NCBI Taxonomy" id="1391915"/>
    <lineage>
        <taxon>Eukaryota</taxon>
        <taxon>Fungi</taxon>
        <taxon>Dikarya</taxon>
        <taxon>Ascomycota</taxon>
        <taxon>Pezizomycotina</taxon>
        <taxon>Sordariomycetes</taxon>
        <taxon>Sordariomycetidae</taxon>
        <taxon>Ophiostomatales</taxon>
        <taxon>Ophiostomataceae</taxon>
        <taxon>Sporothrix</taxon>
    </lineage>
</organism>
<dbReference type="eggNOG" id="ENOG502S25T">
    <property type="taxonomic scope" value="Eukaryota"/>
</dbReference>
<dbReference type="GO" id="GO:0003712">
    <property type="term" value="F:transcription coregulator activity"/>
    <property type="evidence" value="ECO:0007669"/>
    <property type="project" value="TreeGrafter"/>
</dbReference>
<dbReference type="STRING" id="1391915.U7PZW2"/>
<feature type="compositionally biased region" description="Low complexity" evidence="9">
    <location>
        <begin position="121"/>
        <end position="137"/>
    </location>
</feature>
<feature type="compositionally biased region" description="Polar residues" evidence="9">
    <location>
        <begin position="409"/>
        <end position="422"/>
    </location>
</feature>
<dbReference type="GO" id="GO:0033309">
    <property type="term" value="C:SBF transcription complex"/>
    <property type="evidence" value="ECO:0007669"/>
    <property type="project" value="TreeGrafter"/>
</dbReference>
<evidence type="ECO:0000256" key="6">
    <source>
        <dbReference type="ARBA" id="ARBA00023015"/>
    </source>
</evidence>
<feature type="region of interest" description="Disordered" evidence="9">
    <location>
        <begin position="1"/>
        <end position="33"/>
    </location>
</feature>
<feature type="compositionally biased region" description="Low complexity" evidence="9">
    <location>
        <begin position="342"/>
        <end position="371"/>
    </location>
</feature>
<feature type="compositionally biased region" description="Low complexity" evidence="9">
    <location>
        <begin position="232"/>
        <end position="243"/>
    </location>
</feature>
<feature type="region of interest" description="Disordered" evidence="9">
    <location>
        <begin position="58"/>
        <end position="163"/>
    </location>
</feature>
<feature type="compositionally biased region" description="Polar residues" evidence="9">
    <location>
        <begin position="104"/>
        <end position="120"/>
    </location>
</feature>
<dbReference type="HOGENOM" id="CLU_026594_0_0_1"/>
<keyword evidence="6" id="KW-0805">Transcription regulation</keyword>
<dbReference type="AlphaFoldDB" id="U7PZW2"/>
<evidence type="ECO:0000313" key="10">
    <source>
        <dbReference type="EMBL" id="ERT01194.1"/>
    </source>
</evidence>
<feature type="compositionally biased region" description="Low complexity" evidence="9">
    <location>
        <begin position="318"/>
        <end position="328"/>
    </location>
</feature>
<keyword evidence="5" id="KW-0678">Repressor</keyword>
<evidence type="ECO:0000256" key="3">
    <source>
        <dbReference type="ARBA" id="ARBA00006922"/>
    </source>
</evidence>
<dbReference type="GO" id="GO:0000082">
    <property type="term" value="P:G1/S transition of mitotic cell cycle"/>
    <property type="evidence" value="ECO:0007669"/>
    <property type="project" value="InterPro"/>
</dbReference>
<keyword evidence="4" id="KW-0963">Cytoplasm</keyword>
<keyword evidence="8" id="KW-0539">Nucleus</keyword>
<feature type="compositionally biased region" description="Basic and acidic residues" evidence="9">
    <location>
        <begin position="1"/>
        <end position="28"/>
    </location>
</feature>
<keyword evidence="11" id="KW-1185">Reference proteome</keyword>
<feature type="region of interest" description="Disordered" evidence="9">
    <location>
        <begin position="454"/>
        <end position="629"/>
    </location>
</feature>
<evidence type="ECO:0000256" key="1">
    <source>
        <dbReference type="ARBA" id="ARBA00004123"/>
    </source>
</evidence>
<dbReference type="GO" id="GO:0005737">
    <property type="term" value="C:cytoplasm"/>
    <property type="evidence" value="ECO:0007669"/>
    <property type="project" value="UniProtKB-SubCell"/>
</dbReference>
<evidence type="ECO:0000256" key="2">
    <source>
        <dbReference type="ARBA" id="ARBA00004496"/>
    </source>
</evidence>
<dbReference type="OrthoDB" id="2359117at2759"/>
<proteinExistence type="inferred from homology"/>
<feature type="compositionally biased region" description="Polar residues" evidence="9">
    <location>
        <begin position="456"/>
        <end position="474"/>
    </location>
</feature>
<evidence type="ECO:0000256" key="9">
    <source>
        <dbReference type="SAM" id="MobiDB-lite"/>
    </source>
</evidence>
<evidence type="ECO:0000256" key="7">
    <source>
        <dbReference type="ARBA" id="ARBA00023163"/>
    </source>
</evidence>
<dbReference type="InterPro" id="IPR039198">
    <property type="entry name" value="Srl3/Whi5"/>
</dbReference>
<dbReference type="PANTHER" id="PTHR28246:SF1">
    <property type="entry name" value="G1-SPECIFIC TRANSCRIPTIONAL REPRESSOR WHI5-RELATED"/>
    <property type="match status" value="1"/>
</dbReference>
<evidence type="ECO:0000256" key="8">
    <source>
        <dbReference type="ARBA" id="ARBA00023242"/>
    </source>
</evidence>
<comment type="similarity">
    <text evidence="3">Belongs to the WHI5/NRM1 family.</text>
</comment>
<dbReference type="PANTHER" id="PTHR28246">
    <property type="entry name" value="G1-SPECIFIC TRANSCRIPTIONAL REPRESSOR WHI5-RELATED"/>
    <property type="match status" value="1"/>
</dbReference>
<evidence type="ECO:0000313" key="11">
    <source>
        <dbReference type="Proteomes" id="UP000018087"/>
    </source>
</evidence>
<evidence type="ECO:0000256" key="5">
    <source>
        <dbReference type="ARBA" id="ARBA00022491"/>
    </source>
</evidence>
<dbReference type="Pfam" id="PF08528">
    <property type="entry name" value="Whi5"/>
    <property type="match status" value="1"/>
</dbReference>
<dbReference type="EMBL" id="KI440843">
    <property type="protein sequence ID" value="ERT01194.1"/>
    <property type="molecule type" value="Genomic_DNA"/>
</dbReference>